<evidence type="ECO:0000256" key="2">
    <source>
        <dbReference type="ARBA" id="ARBA00022679"/>
    </source>
</evidence>
<name>A0ABR2L7X1_9EUKA</name>
<evidence type="ECO:0000313" key="4">
    <source>
        <dbReference type="EMBL" id="KAK8899438.1"/>
    </source>
</evidence>
<dbReference type="EMBL" id="JAPFFF010000001">
    <property type="protein sequence ID" value="KAK8899438.1"/>
    <property type="molecule type" value="Genomic_DNA"/>
</dbReference>
<reference evidence="4 5" key="1">
    <citation type="submission" date="2024-04" db="EMBL/GenBank/DDBJ databases">
        <title>Tritrichomonas musculus Genome.</title>
        <authorList>
            <person name="Alves-Ferreira E."/>
            <person name="Grigg M."/>
            <person name="Lorenzi H."/>
            <person name="Galac M."/>
        </authorList>
    </citation>
    <scope>NUCLEOTIDE SEQUENCE [LARGE SCALE GENOMIC DNA]</scope>
    <source>
        <strain evidence="4 5">EAF2021</strain>
    </source>
</reference>
<gene>
    <name evidence="4" type="ORF">M9Y10_001754</name>
</gene>
<dbReference type="InterPro" id="IPR036424">
    <property type="entry name" value="UPP_synth-like_sf"/>
</dbReference>
<sequence length="245" mass="28779">MDNKTELKWYEKLLMKVIDSGEIPEHIAIIMDGNRRYARKMAFESVKQGHEIGAEKLRQLIEWLSLLHGVKILTVYAFSILNFNRSSEEVKSLMDLAERTFSDMADKPDFFVRNNCKVNFLGRIDMLEERVLHQIHRVESVSQKNPEFVLNICVCYTSHDEIERARDKCYQENITPTYQAVFNHLELPKKPDLLIRTSGVNRMSNFLLMQCSETPICVSEFLWPEITAFEIAKILLRYQLRNYLP</sequence>
<accession>A0ABR2L7X1</accession>
<dbReference type="Proteomes" id="UP001470230">
    <property type="component" value="Unassembled WGS sequence"/>
</dbReference>
<keyword evidence="2 3" id="KW-0808">Transferase</keyword>
<dbReference type="PANTHER" id="PTHR10291:SF43">
    <property type="entry name" value="DEHYDRODOLICHYL DIPHOSPHATE SYNTHASE COMPLEX SUBUNIT DHDDS"/>
    <property type="match status" value="1"/>
</dbReference>
<comment type="similarity">
    <text evidence="1 3">Belongs to the UPP synthase family.</text>
</comment>
<dbReference type="Gene3D" id="3.40.1180.10">
    <property type="entry name" value="Decaprenyl diphosphate synthase-like"/>
    <property type="match status" value="1"/>
</dbReference>
<evidence type="ECO:0000313" key="5">
    <source>
        <dbReference type="Proteomes" id="UP001470230"/>
    </source>
</evidence>
<dbReference type="SUPFAM" id="SSF64005">
    <property type="entry name" value="Undecaprenyl diphosphate synthase"/>
    <property type="match status" value="1"/>
</dbReference>
<evidence type="ECO:0000256" key="1">
    <source>
        <dbReference type="ARBA" id="ARBA00005432"/>
    </source>
</evidence>
<dbReference type="Pfam" id="PF01255">
    <property type="entry name" value="Prenyltransf"/>
    <property type="match status" value="1"/>
</dbReference>
<dbReference type="CDD" id="cd00475">
    <property type="entry name" value="Cis_IPPS"/>
    <property type="match status" value="1"/>
</dbReference>
<proteinExistence type="inferred from homology"/>
<keyword evidence="5" id="KW-1185">Reference proteome</keyword>
<comment type="caution">
    <text evidence="4">The sequence shown here is derived from an EMBL/GenBank/DDBJ whole genome shotgun (WGS) entry which is preliminary data.</text>
</comment>
<dbReference type="InterPro" id="IPR001441">
    <property type="entry name" value="UPP_synth-like"/>
</dbReference>
<dbReference type="PANTHER" id="PTHR10291">
    <property type="entry name" value="DEHYDRODOLICHYL DIPHOSPHATE SYNTHASE FAMILY MEMBER"/>
    <property type="match status" value="1"/>
</dbReference>
<dbReference type="EC" id="2.5.1.-" evidence="3"/>
<dbReference type="NCBIfam" id="TIGR00055">
    <property type="entry name" value="uppS"/>
    <property type="match status" value="1"/>
</dbReference>
<organism evidence="4 5">
    <name type="scientific">Tritrichomonas musculus</name>
    <dbReference type="NCBI Taxonomy" id="1915356"/>
    <lineage>
        <taxon>Eukaryota</taxon>
        <taxon>Metamonada</taxon>
        <taxon>Parabasalia</taxon>
        <taxon>Tritrichomonadida</taxon>
        <taxon>Tritrichomonadidae</taxon>
        <taxon>Tritrichomonas</taxon>
    </lineage>
</organism>
<evidence type="ECO:0000256" key="3">
    <source>
        <dbReference type="RuleBase" id="RU363018"/>
    </source>
</evidence>
<protein>
    <recommendedName>
        <fullName evidence="3">Alkyl transferase</fullName>
        <ecNumber evidence="3">2.5.1.-</ecNumber>
    </recommendedName>
</protein>